<gene>
    <name evidence="1" type="ORF">EVAR_14702_1</name>
</gene>
<evidence type="ECO:0000313" key="1">
    <source>
        <dbReference type="EMBL" id="GBP20453.1"/>
    </source>
</evidence>
<comment type="caution">
    <text evidence="1">The sequence shown here is derived from an EMBL/GenBank/DDBJ whole genome shotgun (WGS) entry which is preliminary data.</text>
</comment>
<accession>A0A4C1U254</accession>
<organism evidence="1 2">
    <name type="scientific">Eumeta variegata</name>
    <name type="common">Bagworm moth</name>
    <name type="synonym">Eumeta japonica</name>
    <dbReference type="NCBI Taxonomy" id="151549"/>
    <lineage>
        <taxon>Eukaryota</taxon>
        <taxon>Metazoa</taxon>
        <taxon>Ecdysozoa</taxon>
        <taxon>Arthropoda</taxon>
        <taxon>Hexapoda</taxon>
        <taxon>Insecta</taxon>
        <taxon>Pterygota</taxon>
        <taxon>Neoptera</taxon>
        <taxon>Endopterygota</taxon>
        <taxon>Lepidoptera</taxon>
        <taxon>Glossata</taxon>
        <taxon>Ditrysia</taxon>
        <taxon>Tineoidea</taxon>
        <taxon>Psychidae</taxon>
        <taxon>Oiketicinae</taxon>
        <taxon>Eumeta</taxon>
    </lineage>
</organism>
<keyword evidence="2" id="KW-1185">Reference proteome</keyword>
<reference evidence="1 2" key="1">
    <citation type="journal article" date="2019" name="Commun. Biol.">
        <title>The bagworm genome reveals a unique fibroin gene that provides high tensile strength.</title>
        <authorList>
            <person name="Kono N."/>
            <person name="Nakamura H."/>
            <person name="Ohtoshi R."/>
            <person name="Tomita M."/>
            <person name="Numata K."/>
            <person name="Arakawa K."/>
        </authorList>
    </citation>
    <scope>NUCLEOTIDE SEQUENCE [LARGE SCALE GENOMIC DNA]</scope>
</reference>
<name>A0A4C1U254_EUMVA</name>
<dbReference type="Proteomes" id="UP000299102">
    <property type="component" value="Unassembled WGS sequence"/>
</dbReference>
<protein>
    <submittedName>
        <fullName evidence="1">Uncharacterized protein</fullName>
    </submittedName>
</protein>
<dbReference type="EMBL" id="BGZK01000118">
    <property type="protein sequence ID" value="GBP20453.1"/>
    <property type="molecule type" value="Genomic_DNA"/>
</dbReference>
<evidence type="ECO:0000313" key="2">
    <source>
        <dbReference type="Proteomes" id="UP000299102"/>
    </source>
</evidence>
<dbReference type="AlphaFoldDB" id="A0A4C1U254"/>
<proteinExistence type="predicted"/>
<sequence length="141" mass="15461">MWAQLHEHGRRGVGTIKVTLTRATLQNRLFDGHEYGIQTLVLQRTCFDIAHRLCLENHIRAIGSIFGTLTPRALVNNNQRPFTFVIYVQVACRAAGLSKPSQSPVAAIGSPPSAATERLRGIRHDAAAAAGPCGRRVRRVI</sequence>